<dbReference type="PANTHER" id="PTHR31342">
    <property type="entry name" value="PROTEIN CHUP1, CHLOROPLASTIC"/>
    <property type="match status" value="1"/>
</dbReference>
<dbReference type="EMBL" id="HBDZ01000699">
    <property type="protein sequence ID" value="CAD8228528.1"/>
    <property type="molecule type" value="Transcribed_RNA"/>
</dbReference>
<reference evidence="2" key="1">
    <citation type="submission" date="2021-01" db="EMBL/GenBank/DDBJ databases">
        <authorList>
            <person name="Corre E."/>
            <person name="Pelletier E."/>
            <person name="Niang G."/>
            <person name="Scheremetjew M."/>
            <person name="Finn R."/>
            <person name="Kale V."/>
            <person name="Holt S."/>
            <person name="Cochrane G."/>
            <person name="Meng A."/>
            <person name="Brown T."/>
            <person name="Cohen L."/>
        </authorList>
    </citation>
    <scope>NUCLEOTIDE SEQUENCE</scope>
    <source>
        <strain evidence="2">CCMP1413</strain>
    </source>
</reference>
<protein>
    <recommendedName>
        <fullName evidence="3">Exocyst subunit Exo70 family protein</fullName>
    </recommendedName>
</protein>
<dbReference type="AlphaFoldDB" id="A0A7R9T8Q5"/>
<organism evidence="2">
    <name type="scientific">Prasinoderma coloniale</name>
    <dbReference type="NCBI Taxonomy" id="156133"/>
    <lineage>
        <taxon>Eukaryota</taxon>
        <taxon>Viridiplantae</taxon>
        <taxon>Prasinodermophyta</taxon>
        <taxon>Prasinodermophyceae</taxon>
        <taxon>Prasinodermales</taxon>
        <taxon>Prasinodermaceae</taxon>
        <taxon>Prasinoderma</taxon>
    </lineage>
</organism>
<sequence>MAEMEAKSQYAVDVRNDIENYSDAISGPDGLASQITKAKFRRMDDCVRFVDKVDEALSALSDERAVLKAFDWPEEKYDAMREARASHLQLMEMSSRLKGWPKPRPGTLCEDELRMMETYFDKVCRVLDAQARTVESDEKRFNKHGVPWDRNAGKAVKHASLNLADSYLKRVLTESTAASARANEAQSARTQELLTKGVRFAFRVHQFAGGFNAETLKSFEAVSTQLKGIVQAQGG</sequence>
<dbReference type="PANTHER" id="PTHR31342:SF16">
    <property type="entry name" value="TALIN_MIDDLE DOMAIN-CONTAINING PROTEIN"/>
    <property type="match status" value="1"/>
</dbReference>
<evidence type="ECO:0000256" key="1">
    <source>
        <dbReference type="ARBA" id="ARBA00023054"/>
    </source>
</evidence>
<name>A0A7R9T8Q5_9VIRI</name>
<proteinExistence type="predicted"/>
<evidence type="ECO:0008006" key="3">
    <source>
        <dbReference type="Google" id="ProtNLM"/>
    </source>
</evidence>
<keyword evidence="1" id="KW-0175">Coiled coil</keyword>
<dbReference type="InterPro" id="IPR040265">
    <property type="entry name" value="CHUP1/IPGA1-like"/>
</dbReference>
<accession>A0A7R9T8Q5</accession>
<gene>
    <name evidence="2" type="ORF">PCOL08062_LOCUS548</name>
</gene>
<evidence type="ECO:0000313" key="2">
    <source>
        <dbReference type="EMBL" id="CAD8228528.1"/>
    </source>
</evidence>